<dbReference type="Proteomes" id="UP000270673">
    <property type="component" value="Chromosome"/>
</dbReference>
<evidence type="ECO:0000313" key="2">
    <source>
        <dbReference type="Proteomes" id="UP000270673"/>
    </source>
</evidence>
<evidence type="ECO:0000313" key="1">
    <source>
        <dbReference type="EMBL" id="AZS31553.1"/>
    </source>
</evidence>
<dbReference type="RefSeq" id="WP_127075575.1">
    <property type="nucleotide sequence ID" value="NZ_CP032819.1"/>
</dbReference>
<dbReference type="InterPro" id="IPR024361">
    <property type="entry name" value="BACON"/>
</dbReference>
<sequence>MSKVYVNDGYMMLLDAIYFDGKKIGNVSEDGIDWGGDAAEYIKLFAAQVRNAPVKKIKKKDATNLLKFTLIELVPQNCKDVMGGEVNGTKWEAPSESVSLEGSLKILCGTGQTVEVKRMTLDGAVRGKIGGDDPLGIECEMEMMKPLDGSSPFSFDDTAPFISVTPTSLSFVKGGEKKTVDIEASGAFSVGKVPAGFSLEVVNGRITITADANTGAVRNGTVEFTLAADNTQKATLTLSQAAGNA</sequence>
<evidence type="ECO:0008006" key="3">
    <source>
        <dbReference type="Google" id="ProtNLM"/>
    </source>
</evidence>
<gene>
    <name evidence="1" type="ORF">D8S85_19700</name>
</gene>
<dbReference type="EMBL" id="CP032819">
    <property type="protein sequence ID" value="AZS31553.1"/>
    <property type="molecule type" value="Genomic_DNA"/>
</dbReference>
<dbReference type="AlphaFoldDB" id="A0A3S9VYH9"/>
<dbReference type="OrthoDB" id="1050028at2"/>
<reference evidence="1 2" key="1">
    <citation type="submission" date="2018-10" db="EMBL/GenBank/DDBJ databases">
        <title>Butyricimonas faecalis sp. nov., isolated from human faeces and emended description of the genus Butyricimonas.</title>
        <authorList>
            <person name="Le Roy T."/>
            <person name="Van der Smissen P."/>
            <person name="Paquot A."/>
            <person name="Delzenne N."/>
            <person name="Muccioli G."/>
            <person name="Collet J.-F."/>
            <person name="Cani P.D."/>
        </authorList>
    </citation>
    <scope>NUCLEOTIDE SEQUENCE [LARGE SCALE GENOMIC DNA]</scope>
    <source>
        <strain evidence="1 2">H184</strain>
    </source>
</reference>
<name>A0A3S9VYH9_9BACT</name>
<dbReference type="CDD" id="cd14948">
    <property type="entry name" value="BACON"/>
    <property type="match status" value="1"/>
</dbReference>
<protein>
    <recommendedName>
        <fullName evidence="3">BACON domain-containing protein</fullName>
    </recommendedName>
</protein>
<dbReference type="InterPro" id="IPR013783">
    <property type="entry name" value="Ig-like_fold"/>
</dbReference>
<keyword evidence="2" id="KW-1185">Reference proteome</keyword>
<accession>A0A3S9VYH9</accession>
<organism evidence="1 2">
    <name type="scientific">Butyricimonas faecalis</name>
    <dbReference type="NCBI Taxonomy" id="2093856"/>
    <lineage>
        <taxon>Bacteria</taxon>
        <taxon>Pseudomonadati</taxon>
        <taxon>Bacteroidota</taxon>
        <taxon>Bacteroidia</taxon>
        <taxon>Bacteroidales</taxon>
        <taxon>Odoribacteraceae</taxon>
        <taxon>Butyricimonas</taxon>
    </lineage>
</organism>
<dbReference type="Gene3D" id="2.60.40.10">
    <property type="entry name" value="Immunoglobulins"/>
    <property type="match status" value="1"/>
</dbReference>
<dbReference type="KEGG" id="buy:D8S85_19700"/>
<proteinExistence type="predicted"/>